<proteinExistence type="predicted"/>
<evidence type="ECO:0000256" key="1">
    <source>
        <dbReference type="SAM" id="Phobius"/>
    </source>
</evidence>
<dbReference type="AlphaFoldDB" id="A0A937F5S1"/>
<evidence type="ECO:0008006" key="4">
    <source>
        <dbReference type="Google" id="ProtNLM"/>
    </source>
</evidence>
<name>A0A937F5S1_9BACT</name>
<feature type="transmembrane region" description="Helical" evidence="1">
    <location>
        <begin position="7"/>
        <end position="24"/>
    </location>
</feature>
<reference evidence="2" key="1">
    <citation type="submission" date="2021-01" db="EMBL/GenBank/DDBJ databases">
        <title>Fulvivirga kasyanovii gen. nov., sp nov., a novel member of the phylum Bacteroidetes isolated from seawater in a mussel farm.</title>
        <authorList>
            <person name="Zhao L.-H."/>
            <person name="Wang Z.-J."/>
        </authorList>
    </citation>
    <scope>NUCLEOTIDE SEQUENCE</scope>
    <source>
        <strain evidence="2">2943</strain>
    </source>
</reference>
<keyword evidence="1" id="KW-0812">Transmembrane</keyword>
<evidence type="ECO:0000313" key="3">
    <source>
        <dbReference type="Proteomes" id="UP000659388"/>
    </source>
</evidence>
<keyword evidence="1" id="KW-0472">Membrane</keyword>
<accession>A0A937F5S1</accession>
<dbReference type="RefSeq" id="WP_202244059.1">
    <property type="nucleotide sequence ID" value="NZ_JAESIY010000004.1"/>
</dbReference>
<gene>
    <name evidence="2" type="ORF">JL102_09025</name>
</gene>
<comment type="caution">
    <text evidence="2">The sequence shown here is derived from an EMBL/GenBank/DDBJ whole genome shotgun (WGS) entry which is preliminary data.</text>
</comment>
<dbReference type="EMBL" id="JAESIY010000004">
    <property type="protein sequence ID" value="MBL3656270.1"/>
    <property type="molecule type" value="Genomic_DNA"/>
</dbReference>
<dbReference type="PROSITE" id="PS51257">
    <property type="entry name" value="PROKAR_LIPOPROTEIN"/>
    <property type="match status" value="1"/>
</dbReference>
<dbReference type="Proteomes" id="UP000659388">
    <property type="component" value="Unassembled WGS sequence"/>
</dbReference>
<organism evidence="2 3">
    <name type="scientific">Fulvivirga sediminis</name>
    <dbReference type="NCBI Taxonomy" id="2803949"/>
    <lineage>
        <taxon>Bacteria</taxon>
        <taxon>Pseudomonadati</taxon>
        <taxon>Bacteroidota</taxon>
        <taxon>Cytophagia</taxon>
        <taxon>Cytophagales</taxon>
        <taxon>Fulvivirgaceae</taxon>
        <taxon>Fulvivirga</taxon>
    </lineage>
</organism>
<protein>
    <recommendedName>
        <fullName evidence="4">Lipoprotein</fullName>
    </recommendedName>
</protein>
<keyword evidence="3" id="KW-1185">Reference proteome</keyword>
<sequence>MKKKSFLKYLMLMCVGVYTLWIYSCNPKKGDNESADKDSTESLTSQTSVANVSFPHAKDSSCFAPEEWFTGPVPEPDPSAFPTDPSNCDFHIISWQYFLWLTEKVNGKLRFETMFSDKSITPETKDDTNQELDIVEQALSKGMLVDLSGRAVYSNIIINDIYRDWIIDNHLYNADSLANFDPKANFPVGSLSLKTTWKIIQPGDDTTNLYTTRAKIQLLTMVDGQPRIPENPKTDSVDVALIGLHIAVVVEGHPEFIWATFEFDNNAPDFKTHQTMDSPVSDKDWLLYTSKTLAKNTNVNNAQILKFKDESKQILTPVTQVARQYANGGGSDKNQYNIVQLNENIKGQLKGTEHSIWSNYFEVGAIWFNTEIGQLAPDWSPNVDSAMVTGSLRLSNSTIETFTQKVISLNECFSCHNTMTFFAEDGQILAGKNLSTSHILLKRFQGGGQVKRGK</sequence>
<evidence type="ECO:0000313" key="2">
    <source>
        <dbReference type="EMBL" id="MBL3656270.1"/>
    </source>
</evidence>
<keyword evidence="1" id="KW-1133">Transmembrane helix</keyword>